<dbReference type="SUPFAM" id="SSF53098">
    <property type="entry name" value="Ribonuclease H-like"/>
    <property type="match status" value="1"/>
</dbReference>
<evidence type="ECO:0000259" key="4">
    <source>
        <dbReference type="SMART" id="SM00479"/>
    </source>
</evidence>
<evidence type="ECO:0000313" key="5">
    <source>
        <dbReference type="EMBL" id="PKR85797.1"/>
    </source>
</evidence>
<gene>
    <name evidence="5" type="ORF">CWO92_05305</name>
</gene>
<keyword evidence="3" id="KW-0269">Exonuclease</keyword>
<dbReference type="NCBIfam" id="NF005836">
    <property type="entry name" value="PRK07740.1"/>
    <property type="match status" value="1"/>
</dbReference>
<dbReference type="EMBL" id="PIQO01000003">
    <property type="protein sequence ID" value="PKR85797.1"/>
    <property type="molecule type" value="Genomic_DNA"/>
</dbReference>
<name>A0A2N3LMI0_9BACI</name>
<evidence type="ECO:0000313" key="6">
    <source>
        <dbReference type="Proteomes" id="UP000233440"/>
    </source>
</evidence>
<dbReference type="FunFam" id="3.30.420.10:FF:000045">
    <property type="entry name" value="3'-5' exonuclease DinG"/>
    <property type="match status" value="1"/>
</dbReference>
<keyword evidence="1" id="KW-0540">Nuclease</keyword>
<sequence length="242" mass="28137">MRIDSIFQYMKEVQGRINANVINALQGGQSLQQKAVIRRMEKDAANNHLTIPLSELKVTVVDIETTGFYPDKGDVMFSIGAINMKGANIFDHQTYYSLINTEIPIPKEIQTLTKIQENELAAAPSREEVLKGFFQFIQQQPLVAHHSNHEKKFFQHESWKLFRTPFRNRIIDTSFLSRVIYPESELKTLDEYCISHNIEIKNRHHAMGDAFLTAKLWSIFMEEVQKRGFETLYDIYEYLSST</sequence>
<dbReference type="Gene3D" id="3.30.420.10">
    <property type="entry name" value="Ribonuclease H-like superfamily/Ribonuclease H"/>
    <property type="match status" value="1"/>
</dbReference>
<keyword evidence="6" id="KW-1185">Reference proteome</keyword>
<evidence type="ECO:0000256" key="1">
    <source>
        <dbReference type="ARBA" id="ARBA00022722"/>
    </source>
</evidence>
<protein>
    <submittedName>
        <fullName evidence="5">DNA polymerase III subunit epsilon</fullName>
    </submittedName>
</protein>
<evidence type="ECO:0000256" key="2">
    <source>
        <dbReference type="ARBA" id="ARBA00022801"/>
    </source>
</evidence>
<keyword evidence="2" id="KW-0378">Hydrolase</keyword>
<evidence type="ECO:0000256" key="3">
    <source>
        <dbReference type="ARBA" id="ARBA00022839"/>
    </source>
</evidence>
<dbReference type="GO" id="GO:0005829">
    <property type="term" value="C:cytosol"/>
    <property type="evidence" value="ECO:0007669"/>
    <property type="project" value="TreeGrafter"/>
</dbReference>
<dbReference type="GO" id="GO:0003676">
    <property type="term" value="F:nucleic acid binding"/>
    <property type="evidence" value="ECO:0007669"/>
    <property type="project" value="InterPro"/>
</dbReference>
<dbReference type="PANTHER" id="PTHR30231:SF41">
    <property type="entry name" value="DNA POLYMERASE III SUBUNIT EPSILON"/>
    <property type="match status" value="1"/>
</dbReference>
<organism evidence="5 6">
    <name type="scientific">Heyndrickxia camelliae</name>
    <dbReference type="NCBI Taxonomy" id="1707093"/>
    <lineage>
        <taxon>Bacteria</taxon>
        <taxon>Bacillati</taxon>
        <taxon>Bacillota</taxon>
        <taxon>Bacilli</taxon>
        <taxon>Bacillales</taxon>
        <taxon>Bacillaceae</taxon>
        <taxon>Heyndrickxia</taxon>
    </lineage>
</organism>
<proteinExistence type="predicted"/>
<dbReference type="GO" id="GO:0008408">
    <property type="term" value="F:3'-5' exonuclease activity"/>
    <property type="evidence" value="ECO:0007669"/>
    <property type="project" value="TreeGrafter"/>
</dbReference>
<dbReference type="PANTHER" id="PTHR30231">
    <property type="entry name" value="DNA POLYMERASE III SUBUNIT EPSILON"/>
    <property type="match status" value="1"/>
</dbReference>
<dbReference type="InterPro" id="IPR012337">
    <property type="entry name" value="RNaseH-like_sf"/>
</dbReference>
<dbReference type="Pfam" id="PF00929">
    <property type="entry name" value="RNase_T"/>
    <property type="match status" value="1"/>
</dbReference>
<dbReference type="OrthoDB" id="9804290at2"/>
<dbReference type="SMART" id="SM00479">
    <property type="entry name" value="EXOIII"/>
    <property type="match status" value="1"/>
</dbReference>
<feature type="domain" description="Exonuclease" evidence="4">
    <location>
        <begin position="57"/>
        <end position="226"/>
    </location>
</feature>
<accession>A0A2N3LMI0</accession>
<dbReference type="InterPro" id="IPR036397">
    <property type="entry name" value="RNaseH_sf"/>
</dbReference>
<comment type="caution">
    <text evidence="5">The sequence shown here is derived from an EMBL/GenBank/DDBJ whole genome shotgun (WGS) entry which is preliminary data.</text>
</comment>
<dbReference type="CDD" id="cd06127">
    <property type="entry name" value="DEDDh"/>
    <property type="match status" value="1"/>
</dbReference>
<dbReference type="InterPro" id="IPR013520">
    <property type="entry name" value="Ribonucl_H"/>
</dbReference>
<dbReference type="Proteomes" id="UP000233440">
    <property type="component" value="Unassembled WGS sequence"/>
</dbReference>
<dbReference type="GO" id="GO:0045004">
    <property type="term" value="P:DNA replication proofreading"/>
    <property type="evidence" value="ECO:0007669"/>
    <property type="project" value="TreeGrafter"/>
</dbReference>
<dbReference type="RefSeq" id="WP_101353169.1">
    <property type="nucleotide sequence ID" value="NZ_PIQO01000003.1"/>
</dbReference>
<reference evidence="5 6" key="1">
    <citation type="submission" date="2017-11" db="EMBL/GenBank/DDBJ databases">
        <title>Bacillus camelliae sp. nov., isolated from pu'er tea.</title>
        <authorList>
            <person name="Niu L."/>
        </authorList>
    </citation>
    <scope>NUCLEOTIDE SEQUENCE [LARGE SCALE GENOMIC DNA]</scope>
    <source>
        <strain evidence="5 6">7578-1</strain>
    </source>
</reference>
<dbReference type="AlphaFoldDB" id="A0A2N3LMI0"/>